<accession>A0A1I4Q1V6</accession>
<reference evidence="3" key="1">
    <citation type="submission" date="2016-10" db="EMBL/GenBank/DDBJ databases">
        <authorList>
            <person name="Varghese N."/>
            <person name="Submissions S."/>
        </authorList>
    </citation>
    <scope>NUCLEOTIDE SEQUENCE [LARGE SCALE GENOMIC DNA]</scope>
    <source>
        <strain evidence="3">DSM 24213</strain>
    </source>
</reference>
<protein>
    <recommendedName>
        <fullName evidence="4">Leucyl-tRNA synthetase</fullName>
    </recommendedName>
</protein>
<dbReference type="RefSeq" id="WP_093473643.1">
    <property type="nucleotide sequence ID" value="NZ_FOUI01000003.1"/>
</dbReference>
<dbReference type="EMBL" id="FOUI01000003">
    <property type="protein sequence ID" value="SFM33846.1"/>
    <property type="molecule type" value="Genomic_DNA"/>
</dbReference>
<dbReference type="Proteomes" id="UP000243629">
    <property type="component" value="Unassembled WGS sequence"/>
</dbReference>
<gene>
    <name evidence="2" type="ORF">SAMN05216217_103230</name>
</gene>
<dbReference type="STRING" id="1720063.SAMN05216217_103230"/>
<dbReference type="NCBIfam" id="NF046101">
    <property type="entry name" value="PA3496_fam"/>
    <property type="match status" value="1"/>
</dbReference>
<evidence type="ECO:0000256" key="1">
    <source>
        <dbReference type="SAM" id="MobiDB-lite"/>
    </source>
</evidence>
<dbReference type="AlphaFoldDB" id="A0A1I4Q1V6"/>
<proteinExistence type="predicted"/>
<evidence type="ECO:0008006" key="4">
    <source>
        <dbReference type="Google" id="ProtNLM"/>
    </source>
</evidence>
<dbReference type="InterPro" id="IPR058510">
    <property type="entry name" value="DUF8197"/>
</dbReference>
<dbReference type="InterPro" id="IPR058059">
    <property type="entry name" value="PA3496-like"/>
</dbReference>
<dbReference type="OrthoDB" id="7030750at2"/>
<sequence length="60" mass="7003">MSKAKADIELDDDDFIEEDDAPDTDNAASTKSSLTKRRLIDNYLEERRLQKQLSDFDFDF</sequence>
<organism evidence="2 3">
    <name type="scientific">Halopseudomonas yangmingensis</name>
    <dbReference type="NCBI Taxonomy" id="1720063"/>
    <lineage>
        <taxon>Bacteria</taxon>
        <taxon>Pseudomonadati</taxon>
        <taxon>Pseudomonadota</taxon>
        <taxon>Gammaproteobacteria</taxon>
        <taxon>Pseudomonadales</taxon>
        <taxon>Pseudomonadaceae</taxon>
        <taxon>Halopseudomonas</taxon>
    </lineage>
</organism>
<dbReference type="Pfam" id="PF26620">
    <property type="entry name" value="DUF8197"/>
    <property type="match status" value="1"/>
</dbReference>
<evidence type="ECO:0000313" key="3">
    <source>
        <dbReference type="Proteomes" id="UP000243629"/>
    </source>
</evidence>
<name>A0A1I4Q1V6_9GAMM</name>
<feature type="region of interest" description="Disordered" evidence="1">
    <location>
        <begin position="1"/>
        <end position="32"/>
    </location>
</feature>
<evidence type="ECO:0000313" key="2">
    <source>
        <dbReference type="EMBL" id="SFM33846.1"/>
    </source>
</evidence>
<feature type="compositionally biased region" description="Acidic residues" evidence="1">
    <location>
        <begin position="9"/>
        <end position="23"/>
    </location>
</feature>
<keyword evidence="3" id="KW-1185">Reference proteome</keyword>